<reference evidence="1" key="1">
    <citation type="submission" date="2018-05" db="EMBL/GenBank/DDBJ databases">
        <authorList>
            <person name="Lanie J.A."/>
            <person name="Ng W.-L."/>
            <person name="Kazmierczak K.M."/>
            <person name="Andrzejewski T.M."/>
            <person name="Davidsen T.M."/>
            <person name="Wayne K.J."/>
            <person name="Tettelin H."/>
            <person name="Glass J.I."/>
            <person name="Rusch D."/>
            <person name="Podicherti R."/>
            <person name="Tsui H.-C.T."/>
            <person name="Winkler M.E."/>
        </authorList>
    </citation>
    <scope>NUCLEOTIDE SEQUENCE</scope>
</reference>
<name>A0A382KAK6_9ZZZZ</name>
<dbReference type="EMBL" id="UINC01079325">
    <property type="protein sequence ID" value="SVC21219.1"/>
    <property type="molecule type" value="Genomic_DNA"/>
</dbReference>
<evidence type="ECO:0000313" key="1">
    <source>
        <dbReference type="EMBL" id="SVC21219.1"/>
    </source>
</evidence>
<accession>A0A382KAK6</accession>
<protein>
    <recommendedName>
        <fullName evidence="2">Outer membrane protein beta-barrel domain-containing protein</fullName>
    </recommendedName>
</protein>
<dbReference type="AlphaFoldDB" id="A0A382KAK6"/>
<proteinExistence type="predicted"/>
<sequence>MMAKNLSILLISVVLWCIGCASHPTVIPKEPRKGVTNMGFTLSAENLFPAIWMRRGLNRYTDVGFRLGIPPWYGTGVDINRTLFRKGRKWDTLNLAYNFSPNSSYDFTYYKFKRASKAKKGKSPGVNWVGARSMVIPKGMLGGQSLRFGMLYGRKVGEKMGVEFGYFHNLSSTTSEDEESESYPSDFVKNISEQSARVGYSFQVFYDLGQTKKRKK</sequence>
<gene>
    <name evidence="1" type="ORF">METZ01_LOCUS274073</name>
</gene>
<evidence type="ECO:0008006" key="2">
    <source>
        <dbReference type="Google" id="ProtNLM"/>
    </source>
</evidence>
<organism evidence="1">
    <name type="scientific">marine metagenome</name>
    <dbReference type="NCBI Taxonomy" id="408172"/>
    <lineage>
        <taxon>unclassified sequences</taxon>
        <taxon>metagenomes</taxon>
        <taxon>ecological metagenomes</taxon>
    </lineage>
</organism>